<dbReference type="GO" id="GO:0033711">
    <property type="term" value="F:4-phosphoerythronate dehydrogenase activity"/>
    <property type="evidence" value="ECO:0007669"/>
    <property type="project" value="UniProtKB-EC"/>
</dbReference>
<evidence type="ECO:0000256" key="4">
    <source>
        <dbReference type="ARBA" id="ARBA00023096"/>
    </source>
</evidence>
<evidence type="ECO:0000313" key="6">
    <source>
        <dbReference type="EMBL" id="ATX80377.1"/>
    </source>
</evidence>
<dbReference type="GO" id="GO:0036001">
    <property type="term" value="P:'de novo' pyridoxal 5'-phosphate biosynthetic process"/>
    <property type="evidence" value="ECO:0007669"/>
    <property type="project" value="TreeGrafter"/>
</dbReference>
<dbReference type="AlphaFoldDB" id="A0A2K8KZF8"/>
<name>A0A2K8KZF8_MARES</name>
<dbReference type="GO" id="GO:0005829">
    <property type="term" value="C:cytosol"/>
    <property type="evidence" value="ECO:0007669"/>
    <property type="project" value="TreeGrafter"/>
</dbReference>
<dbReference type="Gene3D" id="3.40.50.720">
    <property type="entry name" value="NAD(P)-binding Rossmann-like Domain"/>
    <property type="match status" value="2"/>
</dbReference>
<evidence type="ECO:0000256" key="1">
    <source>
        <dbReference type="ARBA" id="ARBA00022490"/>
    </source>
</evidence>
<keyword evidence="4" id="KW-0664">Pyridoxine biosynthesis</keyword>
<dbReference type="InterPro" id="IPR020921">
    <property type="entry name" value="Erythronate-4-P_DHase"/>
</dbReference>
<evidence type="ECO:0000256" key="2">
    <source>
        <dbReference type="ARBA" id="ARBA00023002"/>
    </source>
</evidence>
<dbReference type="EMBL" id="CP018799">
    <property type="protein sequence ID" value="ATX80377.1"/>
    <property type="molecule type" value="Genomic_DNA"/>
</dbReference>
<accession>A0A2K8KZF8</accession>
<gene>
    <name evidence="6" type="ORF">Ga0123461_1971</name>
</gene>
<dbReference type="InterPro" id="IPR036291">
    <property type="entry name" value="NAD(P)-bd_dom_sf"/>
</dbReference>
<keyword evidence="3" id="KW-0520">NAD</keyword>
<keyword evidence="2 6" id="KW-0560">Oxidoreductase</keyword>
<protein>
    <submittedName>
        <fullName evidence="6">4-phosphoerythronate dehydrogenase</fullName>
        <ecNumber evidence="6">1.1.1.290</ecNumber>
    </submittedName>
</protein>
<dbReference type="KEGG" id="maes:Ga0123461_1971"/>
<dbReference type="SUPFAM" id="SSF51735">
    <property type="entry name" value="NAD(P)-binding Rossmann-fold domains"/>
    <property type="match status" value="1"/>
</dbReference>
<dbReference type="Gene3D" id="3.30.1370.170">
    <property type="match status" value="1"/>
</dbReference>
<keyword evidence="1" id="KW-0963">Cytoplasm</keyword>
<feature type="domain" description="D-isomer specific 2-hydroxyacid dehydrogenase NAD-binding" evidence="5">
    <location>
        <begin position="121"/>
        <end position="265"/>
    </location>
</feature>
<organism evidence="6 7">
    <name type="scientific">Mariprofundus aestuarium</name>
    <dbReference type="NCBI Taxonomy" id="1921086"/>
    <lineage>
        <taxon>Bacteria</taxon>
        <taxon>Pseudomonadati</taxon>
        <taxon>Pseudomonadota</taxon>
        <taxon>Candidatius Mariprofundia</taxon>
        <taxon>Mariprofundales</taxon>
        <taxon>Mariprofundaceae</taxon>
        <taxon>Mariprofundus</taxon>
    </lineage>
</organism>
<evidence type="ECO:0000259" key="5">
    <source>
        <dbReference type="Pfam" id="PF02826"/>
    </source>
</evidence>
<dbReference type="PANTHER" id="PTHR42938:SF9">
    <property type="entry name" value="FORMATE DEHYDROGENASE 1"/>
    <property type="match status" value="1"/>
</dbReference>
<sequence>MSRNLTIVADAHIWGVESAFSRLKGLNTRLRILENRDINREMLMDTDILLTRSSTKVNAELLQGTPVRFAATATIGDDHYDKAWLDANGIAWANAAGSSTGSVIEYMIASLLQLHANGVISIPDTAIGIIGVGRIGSALAQVCKAVGIKVLLNDPPRQRREGSGAFVSLDEVLEQADIITLHTPMIRDKEDCTHHLINEERLSRFQGRGIFNAARGGCLDNLALIDWLEDDRSRFAALDCWENEPAPLQKLLQHPQMVIATPHVAGHSLDGKAANTQYVYNALCQFLGIEQEWNMQQHLPAPPAPIIIEDSGDPWITIYAAARQLYPIDKDHATMKSWGGICENELPTAFASYRRHYPARRAWMHSPVHFNSKVASVTQLAHAFGIKVI</sequence>
<evidence type="ECO:0000313" key="7">
    <source>
        <dbReference type="Proteomes" id="UP000231701"/>
    </source>
</evidence>
<proteinExistence type="inferred from homology"/>
<dbReference type="EC" id="1.1.1.290" evidence="6"/>
<keyword evidence="7" id="KW-1185">Reference proteome</keyword>
<dbReference type="CDD" id="cd12158">
    <property type="entry name" value="ErythrP_dh"/>
    <property type="match status" value="1"/>
</dbReference>
<dbReference type="GO" id="GO:0051287">
    <property type="term" value="F:NAD binding"/>
    <property type="evidence" value="ECO:0007669"/>
    <property type="project" value="InterPro"/>
</dbReference>
<dbReference type="SUPFAM" id="SSF52283">
    <property type="entry name" value="Formate/glycerate dehydrogenase catalytic domain-like"/>
    <property type="match status" value="1"/>
</dbReference>
<evidence type="ECO:0000256" key="3">
    <source>
        <dbReference type="ARBA" id="ARBA00023027"/>
    </source>
</evidence>
<dbReference type="PANTHER" id="PTHR42938">
    <property type="entry name" value="FORMATE DEHYDROGENASE 1"/>
    <property type="match status" value="1"/>
</dbReference>
<dbReference type="Proteomes" id="UP000231701">
    <property type="component" value="Chromosome"/>
</dbReference>
<reference evidence="6 7" key="1">
    <citation type="submission" date="2016-12" db="EMBL/GenBank/DDBJ databases">
        <title>Isolation and genomic insights into novel planktonic Zetaproteobacteria from stratified waters of the Chesapeake Bay.</title>
        <authorList>
            <person name="McAllister S.M."/>
            <person name="Kato S."/>
            <person name="Chan C.S."/>
            <person name="Chiu B.K."/>
            <person name="Field E.K."/>
        </authorList>
    </citation>
    <scope>NUCLEOTIDE SEQUENCE [LARGE SCALE GENOMIC DNA]</scope>
    <source>
        <strain evidence="6 7">CP-5</strain>
    </source>
</reference>
<dbReference type="OrthoDB" id="9770208at2"/>
<dbReference type="Pfam" id="PF02826">
    <property type="entry name" value="2-Hacid_dh_C"/>
    <property type="match status" value="1"/>
</dbReference>
<dbReference type="GO" id="GO:0008615">
    <property type="term" value="P:pyridoxine biosynthetic process"/>
    <property type="evidence" value="ECO:0007669"/>
    <property type="project" value="UniProtKB-KW"/>
</dbReference>
<dbReference type="RefSeq" id="WP_100278150.1">
    <property type="nucleotide sequence ID" value="NZ_CP018799.1"/>
</dbReference>
<dbReference type="InterPro" id="IPR006140">
    <property type="entry name" value="D-isomer_DH_NAD-bd"/>
</dbReference>
<dbReference type="InterPro" id="IPR038251">
    <property type="entry name" value="PdxB_dimer_sf"/>
</dbReference>
<dbReference type="HAMAP" id="MF_01825">
    <property type="entry name" value="PdxB"/>
    <property type="match status" value="1"/>
</dbReference>